<dbReference type="Proteomes" id="UP000234384">
    <property type="component" value="Unassembled WGS sequence"/>
</dbReference>
<dbReference type="EMBL" id="PKHE01000021">
    <property type="protein sequence ID" value="PKY87674.1"/>
    <property type="molecule type" value="Genomic_DNA"/>
</dbReference>
<dbReference type="RefSeq" id="WP_101954641.1">
    <property type="nucleotide sequence ID" value="NZ_PKHE01000021.1"/>
</dbReference>
<evidence type="ECO:0000313" key="2">
    <source>
        <dbReference type="EMBL" id="PKY87674.1"/>
    </source>
</evidence>
<comment type="caution">
    <text evidence="2">The sequence shown here is derived from an EMBL/GenBank/DDBJ whole genome shotgun (WGS) entry which is preliminary data.</text>
</comment>
<evidence type="ECO:0000313" key="3">
    <source>
        <dbReference type="Proteomes" id="UP000234384"/>
    </source>
</evidence>
<accession>A0A2I1JWA7</accession>
<feature type="signal peptide" evidence="1">
    <location>
        <begin position="1"/>
        <end position="23"/>
    </location>
</feature>
<sequence length="164" mass="19225">MKKLIVTVFLVSFLALPISEVNAQHYGTEDFVDIITDMMTVKKRISNEKNKPKDEDYEIIKYEDIMREREGMKDTRHTFYAEVQQYEEEKDFPFSFGLVMRNGKIDQAYYVVFMDLPDKRLMKGDNLDLYGTLHGIYTYETVIGGTKTVPVFFVEKVLVQGIDY</sequence>
<name>A0A2I1JWA7_9LACT</name>
<protein>
    <submittedName>
        <fullName evidence="2">Uncharacterized protein</fullName>
    </submittedName>
</protein>
<organism evidence="2 3">
    <name type="scientific">Falseniella ignava</name>
    <dbReference type="NCBI Taxonomy" id="137730"/>
    <lineage>
        <taxon>Bacteria</taxon>
        <taxon>Bacillati</taxon>
        <taxon>Bacillota</taxon>
        <taxon>Bacilli</taxon>
        <taxon>Lactobacillales</taxon>
        <taxon>Aerococcaceae</taxon>
        <taxon>Falseniella</taxon>
    </lineage>
</organism>
<feature type="chain" id="PRO_5014153016" evidence="1">
    <location>
        <begin position="24"/>
        <end position="164"/>
    </location>
</feature>
<proteinExistence type="predicted"/>
<dbReference type="AlphaFoldDB" id="A0A2I1JWA7"/>
<reference evidence="2 3" key="1">
    <citation type="submission" date="2017-12" db="EMBL/GenBank/DDBJ databases">
        <title>Phylogenetic diversity of female urinary microbiome.</title>
        <authorList>
            <person name="Thomas-White K."/>
            <person name="Wolfe A.J."/>
        </authorList>
    </citation>
    <scope>NUCLEOTIDE SEQUENCE [LARGE SCALE GENOMIC DNA]</scope>
    <source>
        <strain evidence="2 3">UMB0898</strain>
    </source>
</reference>
<dbReference type="OrthoDB" id="1656098at2"/>
<gene>
    <name evidence="2" type="ORF">CYJ57_06760</name>
</gene>
<evidence type="ECO:0000256" key="1">
    <source>
        <dbReference type="SAM" id="SignalP"/>
    </source>
</evidence>
<keyword evidence="1" id="KW-0732">Signal</keyword>